<sequence length="429" mass="49579">MADWIITCNINKYDVDGAFKKLDKLNWKQSTNIEIGDTVYIYVGAPVQAIRYKCLATKLNLEETEIVDLEFVIDGSNYVEYGRYMELKLIETYKNPLLNRDMLMENGLKKVQGPSRVNEELAAYILASTESIGSSKIRKVNPTVSPVPEDSEIEILLSGQLDEVIDVLIKQFIQNIPKVQSNEQKLEALRVKFVEDYKIQNIINMKKEDYVVGLGRKDTFCYRIENELQGLGNIHGATSAKFGLYYGKSGEDTEEKYRNTKKYGEDPQQAFEKIKEEIVMLLIAGQNKDLNAIRSSALPPLFRGKILSIYFPEDYLCIFADDHLEYFMMKLGIDMNSEEDTIDKQCKLLQWKASRHEIKDWNTHLFSNFLYTSFGRPFEENKKLKDLQEERDKNYPSDYVSKLGINIATKIAHFIYNFCKGPDLLQKLE</sequence>
<dbReference type="AlphaFoldDB" id="A0A1M5WWY7"/>
<organism evidence="1 2">
    <name type="scientific">Clostridium grantii DSM 8605</name>
    <dbReference type="NCBI Taxonomy" id="1121316"/>
    <lineage>
        <taxon>Bacteria</taxon>
        <taxon>Bacillati</taxon>
        <taxon>Bacillota</taxon>
        <taxon>Clostridia</taxon>
        <taxon>Eubacteriales</taxon>
        <taxon>Clostridiaceae</taxon>
        <taxon>Clostridium</taxon>
    </lineage>
</organism>
<dbReference type="EMBL" id="FQXM01000021">
    <property type="protein sequence ID" value="SHH91634.1"/>
    <property type="molecule type" value="Genomic_DNA"/>
</dbReference>
<reference evidence="1 2" key="1">
    <citation type="submission" date="2016-11" db="EMBL/GenBank/DDBJ databases">
        <authorList>
            <person name="Jaros S."/>
            <person name="Januszkiewicz K."/>
            <person name="Wedrychowicz H."/>
        </authorList>
    </citation>
    <scope>NUCLEOTIDE SEQUENCE [LARGE SCALE GENOMIC DNA]</scope>
    <source>
        <strain evidence="1 2">DSM 8605</strain>
    </source>
</reference>
<dbReference type="OrthoDB" id="9779761at2"/>
<keyword evidence="2" id="KW-1185">Reference proteome</keyword>
<gene>
    <name evidence="1" type="ORF">SAMN02745207_03147</name>
</gene>
<accession>A0A1M5WWY7</accession>
<evidence type="ECO:0008006" key="3">
    <source>
        <dbReference type="Google" id="ProtNLM"/>
    </source>
</evidence>
<proteinExistence type="predicted"/>
<name>A0A1M5WWY7_9CLOT</name>
<evidence type="ECO:0000313" key="1">
    <source>
        <dbReference type="EMBL" id="SHH91634.1"/>
    </source>
</evidence>
<dbReference type="STRING" id="1121316.SAMN02745207_03147"/>
<dbReference type="Proteomes" id="UP000184447">
    <property type="component" value="Unassembled WGS sequence"/>
</dbReference>
<dbReference type="RefSeq" id="WP_073339473.1">
    <property type="nucleotide sequence ID" value="NZ_FQXM01000021.1"/>
</dbReference>
<evidence type="ECO:0000313" key="2">
    <source>
        <dbReference type="Proteomes" id="UP000184447"/>
    </source>
</evidence>
<protein>
    <recommendedName>
        <fullName evidence="3">EVE domain-containing protein</fullName>
    </recommendedName>
</protein>